<dbReference type="Proteomes" id="UP000709437">
    <property type="component" value="Unassembled WGS sequence"/>
</dbReference>
<feature type="transmembrane region" description="Helical" evidence="2">
    <location>
        <begin position="41"/>
        <end position="60"/>
    </location>
</feature>
<dbReference type="AlphaFoldDB" id="A0A9Q2W1F4"/>
<dbReference type="EMBL" id="JAHEWX010000004">
    <property type="protein sequence ID" value="MBT1541106.1"/>
    <property type="molecule type" value="Genomic_DNA"/>
</dbReference>
<evidence type="ECO:0000256" key="2">
    <source>
        <dbReference type="SAM" id="Phobius"/>
    </source>
</evidence>
<keyword evidence="2" id="KW-0472">Membrane</keyword>
<protein>
    <submittedName>
        <fullName evidence="3">Uncharacterized protein</fullName>
    </submittedName>
</protein>
<feature type="transmembrane region" description="Helical" evidence="2">
    <location>
        <begin position="169"/>
        <end position="187"/>
    </location>
</feature>
<sequence length="225" mass="23460">MTSAERPNAGLTAVERRWVESEERARAVSAKSPGAVLQVRWFVLATVLVLVVLGVGAIVLPTGSDARFALSAAVAALGFVAGISEAVQVGIRRRRNGVAARPAPMLAPLQQREQRAVTAAATGRRAAPADRLAIVRARAVELADGTGLQLTVGLVAVWAAVAFSGVTFWPVYLAGGIAAAGQLAWTARSAVLARRYLDADPVHLRNHDARSGNGDTPSGSIESRT</sequence>
<dbReference type="RefSeq" id="WP_214562476.1">
    <property type="nucleotide sequence ID" value="NZ_JAHEWX010000004.1"/>
</dbReference>
<gene>
    <name evidence="3" type="ORF">KK103_04975</name>
</gene>
<feature type="region of interest" description="Disordered" evidence="1">
    <location>
        <begin position="204"/>
        <end position="225"/>
    </location>
</feature>
<feature type="compositionally biased region" description="Polar residues" evidence="1">
    <location>
        <begin position="213"/>
        <end position="225"/>
    </location>
</feature>
<feature type="transmembrane region" description="Helical" evidence="2">
    <location>
        <begin position="146"/>
        <end position="163"/>
    </location>
</feature>
<keyword evidence="2" id="KW-1133">Transmembrane helix</keyword>
<proteinExistence type="predicted"/>
<feature type="transmembrane region" description="Helical" evidence="2">
    <location>
        <begin position="66"/>
        <end position="87"/>
    </location>
</feature>
<reference evidence="3" key="1">
    <citation type="submission" date="2021-05" db="EMBL/GenBank/DDBJ databases">
        <title>Whole genome sequence of Curtobacterium flaccumfaciens pv. flaccumfaciens strain CFBP 3417.</title>
        <authorList>
            <person name="Osdaghi E."/>
            <person name="Taghouti G."/>
            <person name="Portier P."/>
            <person name="Fazliarab A."/>
            <person name="Taghavi S.M."/>
            <person name="Briand M."/>
            <person name="Le-Saux M."/>
            <person name="Jacques M.-A."/>
        </authorList>
    </citation>
    <scope>NUCLEOTIDE SEQUENCE</scope>
    <source>
        <strain evidence="3">CFBP 3417</strain>
    </source>
</reference>
<accession>A0A9Q2W1F4</accession>
<evidence type="ECO:0000313" key="4">
    <source>
        <dbReference type="Proteomes" id="UP000709437"/>
    </source>
</evidence>
<evidence type="ECO:0000313" key="3">
    <source>
        <dbReference type="EMBL" id="MBT1541106.1"/>
    </source>
</evidence>
<organism evidence="3 4">
    <name type="scientific">Curtobacterium flaccumfaciens pv. flaccumfaciens</name>
    <dbReference type="NCBI Taxonomy" id="138532"/>
    <lineage>
        <taxon>Bacteria</taxon>
        <taxon>Bacillati</taxon>
        <taxon>Actinomycetota</taxon>
        <taxon>Actinomycetes</taxon>
        <taxon>Micrococcales</taxon>
        <taxon>Microbacteriaceae</taxon>
        <taxon>Curtobacterium</taxon>
    </lineage>
</organism>
<name>A0A9Q2W1F4_9MICO</name>
<keyword evidence="2" id="KW-0812">Transmembrane</keyword>
<evidence type="ECO:0000256" key="1">
    <source>
        <dbReference type="SAM" id="MobiDB-lite"/>
    </source>
</evidence>
<comment type="caution">
    <text evidence="3">The sequence shown here is derived from an EMBL/GenBank/DDBJ whole genome shotgun (WGS) entry which is preliminary data.</text>
</comment>